<comment type="cofactor">
    <cofactor evidence="18 19">
        <name>K(+)</name>
        <dbReference type="ChEBI" id="CHEBI:29103"/>
    </cofactor>
    <text evidence="18 19">Binds 1 potassium ion per subunit.</text>
</comment>
<comment type="function">
    <text evidence="17">Catalyzes the dehydration of the S-form of NAD(P)HX at the expense of ADP, which is converted to AMP. Together with NAD(P)HX epimerase, which catalyzes the epimerization of the S- and R-forms, the enzyme allows the repair of both epimers of NAD(P)HX, a damaged form of NAD(P)H that is a result of enzymatic or heat-dependent hydration.</text>
</comment>
<keyword evidence="5 18" id="KW-0479">Metal-binding</keyword>
<dbReference type="EC" id="4.2.1.136" evidence="19"/>
<dbReference type="InterPro" id="IPR004443">
    <property type="entry name" value="YjeF_N_dom"/>
</dbReference>
<feature type="binding site" evidence="18">
    <location>
        <position position="151"/>
    </location>
    <ligand>
        <name>(6S)-NADPHX</name>
        <dbReference type="ChEBI" id="CHEBI:64076"/>
    </ligand>
</feature>
<dbReference type="PROSITE" id="PS01049">
    <property type="entry name" value="YJEF_C_1"/>
    <property type="match status" value="1"/>
</dbReference>
<evidence type="ECO:0000259" key="20">
    <source>
        <dbReference type="PROSITE" id="PS51383"/>
    </source>
</evidence>
<sequence>MTPIAGQPILTAAEMRAAEQRAIDAGTSVTALMERAGAGVAEAVRRLAGDAPVLVLCGPGNNGGDGYVAARILRANGVAVRVAATGAPMSEAAIQARTGWDGPVETLADAAPAPVVLDAIFGTGLSRRVDGGIATPLAALVQAARLSITVDVPTGLATDTGDALIDTVSHFDITLALGALKPVHVLAASAQICGTVRLVEIGLDTRSGARAEVIDRPTLQAPGIDSTKYTRGMVAVVGGIMPGAAALASEAAMRAGAGYVLLLSDTLPPNTPHALVCRAWAPDALADARIGAILIGPGLGRDDAVRSKLAVALASDRPLVIDGDALHLLEGRTFHDRRAPTILTPHGGEFVAVFGAWSGSKIEAARAAAATSGAVVVFKGADTVIADPDGSVVVAPHGSSWLSTAGTGDVLAGAVAALAASDSPLARHARAAAAVWMHGAAARRLGSAFLADDLAREISAVRAAL</sequence>
<evidence type="ECO:0000313" key="22">
    <source>
        <dbReference type="EMBL" id="MDX5984466.1"/>
    </source>
</evidence>
<feature type="binding site" evidence="17">
    <location>
        <position position="346"/>
    </location>
    <ligand>
        <name>(6S)-NADPHX</name>
        <dbReference type="ChEBI" id="CHEBI:64076"/>
    </ligand>
</feature>
<evidence type="ECO:0000256" key="13">
    <source>
        <dbReference type="ARBA" id="ARBA00023268"/>
    </source>
</evidence>
<feature type="binding site" evidence="17">
    <location>
        <position position="408"/>
    </location>
    <ligand>
        <name>AMP</name>
        <dbReference type="ChEBI" id="CHEBI:456215"/>
    </ligand>
</feature>
<comment type="similarity">
    <text evidence="18">Belongs to the NnrE/AIBP family.</text>
</comment>
<evidence type="ECO:0000256" key="1">
    <source>
        <dbReference type="ARBA" id="ARBA00000013"/>
    </source>
</evidence>
<accession>A0ABU4PK53</accession>
<comment type="catalytic activity">
    <reaction evidence="2 18 19">
        <text>(6R)-NADPHX = (6S)-NADPHX</text>
        <dbReference type="Rhea" id="RHEA:32227"/>
        <dbReference type="ChEBI" id="CHEBI:64076"/>
        <dbReference type="ChEBI" id="CHEBI:64077"/>
        <dbReference type="EC" id="5.1.99.6"/>
    </reaction>
</comment>
<protein>
    <recommendedName>
        <fullName evidence="19">Bifunctional NAD(P)H-hydrate repair enzyme</fullName>
    </recommendedName>
    <alternativeName>
        <fullName evidence="19">Nicotinamide nucleotide repair protein</fullName>
    </alternativeName>
    <domain>
        <recommendedName>
            <fullName evidence="19">ADP-dependent (S)-NAD(P)H-hydrate dehydratase</fullName>
            <ecNumber evidence="19">4.2.1.136</ecNumber>
        </recommendedName>
        <alternativeName>
            <fullName evidence="19">ADP-dependent NAD(P)HX dehydratase</fullName>
        </alternativeName>
    </domain>
    <domain>
        <recommendedName>
            <fullName evidence="19">NAD(P)H-hydrate epimerase</fullName>
            <ecNumber evidence="19">5.1.99.6</ecNumber>
        </recommendedName>
    </domain>
</protein>
<dbReference type="InterPro" id="IPR017953">
    <property type="entry name" value="Carbohydrate_kinase_pred_CS"/>
</dbReference>
<keyword evidence="6 17" id="KW-0547">Nucleotide-binding</keyword>
<comment type="caution">
    <text evidence="22">The sequence shown here is derived from an EMBL/GenBank/DDBJ whole genome shotgun (WGS) entry which is preliminary data.</text>
</comment>
<dbReference type="Gene3D" id="3.40.1190.20">
    <property type="match status" value="1"/>
</dbReference>
<gene>
    <name evidence="17" type="primary">nnrD</name>
    <name evidence="18" type="synonym">nnrE</name>
    <name evidence="22" type="ORF">SIL82_09340</name>
</gene>
<evidence type="ECO:0000256" key="14">
    <source>
        <dbReference type="ARBA" id="ARBA00025153"/>
    </source>
</evidence>
<dbReference type="InterPro" id="IPR030677">
    <property type="entry name" value="Nnr"/>
</dbReference>
<comment type="cofactor">
    <cofactor evidence="17">
        <name>Mg(2+)</name>
        <dbReference type="ChEBI" id="CHEBI:18420"/>
    </cofactor>
</comment>
<dbReference type="InterPro" id="IPR029056">
    <property type="entry name" value="Ribokinase-like"/>
</dbReference>
<dbReference type="InterPro" id="IPR000631">
    <property type="entry name" value="CARKD"/>
</dbReference>
<evidence type="ECO:0000256" key="10">
    <source>
        <dbReference type="ARBA" id="ARBA00023027"/>
    </source>
</evidence>
<dbReference type="PROSITE" id="PS51385">
    <property type="entry name" value="YJEF_N"/>
    <property type="match status" value="1"/>
</dbReference>
<keyword evidence="13" id="KW-0511">Multifunctional enzyme</keyword>
<evidence type="ECO:0000256" key="11">
    <source>
        <dbReference type="ARBA" id="ARBA00023235"/>
    </source>
</evidence>
<dbReference type="Pfam" id="PF01256">
    <property type="entry name" value="Carb_kinase"/>
    <property type="match status" value="1"/>
</dbReference>
<comment type="catalytic activity">
    <reaction evidence="16 17 19">
        <text>(6S)-NADPHX + ADP = AMP + phosphate + NADPH + H(+)</text>
        <dbReference type="Rhea" id="RHEA:32235"/>
        <dbReference type="ChEBI" id="CHEBI:15378"/>
        <dbReference type="ChEBI" id="CHEBI:43474"/>
        <dbReference type="ChEBI" id="CHEBI:57783"/>
        <dbReference type="ChEBI" id="CHEBI:64076"/>
        <dbReference type="ChEBI" id="CHEBI:456215"/>
        <dbReference type="ChEBI" id="CHEBI:456216"/>
        <dbReference type="EC" id="4.2.1.136"/>
    </reaction>
</comment>
<dbReference type="HAMAP" id="MF_01966">
    <property type="entry name" value="NADHX_epimerase"/>
    <property type="match status" value="1"/>
</dbReference>
<feature type="domain" description="YjeF N-terminal" evidence="21">
    <location>
        <begin position="15"/>
        <end position="209"/>
    </location>
</feature>
<dbReference type="Pfam" id="PF03853">
    <property type="entry name" value="YjeF_N"/>
    <property type="match status" value="1"/>
</dbReference>
<dbReference type="CDD" id="cd01171">
    <property type="entry name" value="YXKO-related"/>
    <property type="match status" value="1"/>
</dbReference>
<feature type="binding site" evidence="17">
    <location>
        <position position="298"/>
    </location>
    <ligand>
        <name>(6S)-NADPHX</name>
        <dbReference type="ChEBI" id="CHEBI:64076"/>
    </ligand>
</feature>
<feature type="binding site" evidence="18">
    <location>
        <position position="118"/>
    </location>
    <ligand>
        <name>K(+)</name>
        <dbReference type="ChEBI" id="CHEBI:29103"/>
    </ligand>
</feature>
<evidence type="ECO:0000256" key="12">
    <source>
        <dbReference type="ARBA" id="ARBA00023239"/>
    </source>
</evidence>
<dbReference type="SUPFAM" id="SSF64153">
    <property type="entry name" value="YjeF N-terminal domain-like"/>
    <property type="match status" value="1"/>
</dbReference>
<dbReference type="Proteomes" id="UP001279660">
    <property type="component" value="Unassembled WGS sequence"/>
</dbReference>
<evidence type="ECO:0000259" key="21">
    <source>
        <dbReference type="PROSITE" id="PS51385"/>
    </source>
</evidence>
<evidence type="ECO:0000256" key="3">
    <source>
        <dbReference type="ARBA" id="ARBA00006001"/>
    </source>
</evidence>
<evidence type="ECO:0000256" key="18">
    <source>
        <dbReference type="HAMAP-Rule" id="MF_01966"/>
    </source>
</evidence>
<dbReference type="PROSITE" id="PS01050">
    <property type="entry name" value="YJEF_C_2"/>
    <property type="match status" value="1"/>
</dbReference>
<organism evidence="22 23">
    <name type="scientific">Sphingomonas echinoides</name>
    <dbReference type="NCBI Taxonomy" id="59803"/>
    <lineage>
        <taxon>Bacteria</taxon>
        <taxon>Pseudomonadati</taxon>
        <taxon>Pseudomonadota</taxon>
        <taxon>Alphaproteobacteria</taxon>
        <taxon>Sphingomonadales</taxon>
        <taxon>Sphingomonadaceae</taxon>
        <taxon>Sphingomonas</taxon>
    </lineage>
</organism>
<comment type="catalytic activity">
    <reaction evidence="1 18 19">
        <text>(6R)-NADHX = (6S)-NADHX</text>
        <dbReference type="Rhea" id="RHEA:32215"/>
        <dbReference type="ChEBI" id="CHEBI:64074"/>
        <dbReference type="ChEBI" id="CHEBI:64075"/>
        <dbReference type="EC" id="5.1.99.6"/>
    </reaction>
</comment>
<keyword evidence="7 17" id="KW-0067">ATP-binding</keyword>
<dbReference type="InterPro" id="IPR036652">
    <property type="entry name" value="YjeF_N_dom_sf"/>
</dbReference>
<dbReference type="EMBL" id="JAWXXV010000001">
    <property type="protein sequence ID" value="MDX5984466.1"/>
    <property type="molecule type" value="Genomic_DNA"/>
</dbReference>
<keyword evidence="12 17" id="KW-0456">Lyase</keyword>
<comment type="subunit">
    <text evidence="17">Homotetramer.</text>
</comment>
<comment type="function">
    <text evidence="14 19">Bifunctional enzyme that catalyzes the epimerization of the S- and R-forms of NAD(P)HX and the dehydration of the S-form of NAD(P)HX at the expense of ADP, which is converted to AMP. This allows the repair of both epimers of NAD(P)HX, a damaged form of NAD(P)H that is a result of enzymatic or heat-dependent hydration.</text>
</comment>
<dbReference type="PANTHER" id="PTHR12592">
    <property type="entry name" value="ATP-DEPENDENT (S)-NAD(P)H-HYDRATE DEHYDRATASE FAMILY MEMBER"/>
    <property type="match status" value="1"/>
</dbReference>
<dbReference type="HAMAP" id="MF_01965">
    <property type="entry name" value="NADHX_dehydratase"/>
    <property type="match status" value="1"/>
</dbReference>
<keyword evidence="8 17" id="KW-0521">NADP</keyword>
<evidence type="ECO:0000313" key="23">
    <source>
        <dbReference type="Proteomes" id="UP001279660"/>
    </source>
</evidence>
<dbReference type="SUPFAM" id="SSF53613">
    <property type="entry name" value="Ribokinase-like"/>
    <property type="match status" value="1"/>
</dbReference>
<feature type="binding site" evidence="17">
    <location>
        <begin position="379"/>
        <end position="383"/>
    </location>
    <ligand>
        <name>AMP</name>
        <dbReference type="ChEBI" id="CHEBI:456215"/>
    </ligand>
</feature>
<evidence type="ECO:0000256" key="17">
    <source>
        <dbReference type="HAMAP-Rule" id="MF_01965"/>
    </source>
</evidence>
<dbReference type="Gene3D" id="3.40.50.10260">
    <property type="entry name" value="YjeF N-terminal domain"/>
    <property type="match status" value="1"/>
</dbReference>
<reference evidence="22 23" key="1">
    <citation type="submission" date="2023-11" db="EMBL/GenBank/DDBJ databases">
        <title>MicrobeMod: A computational toolkit for identifying prokaryotic methylation and restriction-modification with nanopore sequencing.</title>
        <authorList>
            <person name="Crits-Christoph A."/>
            <person name="Kang S.C."/>
            <person name="Lee H."/>
            <person name="Ostrov N."/>
        </authorList>
    </citation>
    <scope>NUCLEOTIDE SEQUENCE [LARGE SCALE GENOMIC DNA]</scope>
    <source>
        <strain evidence="22 23">ATCC 14820</strain>
    </source>
</reference>
<keyword evidence="9 18" id="KW-0630">Potassium</keyword>
<evidence type="ECO:0000256" key="8">
    <source>
        <dbReference type="ARBA" id="ARBA00022857"/>
    </source>
</evidence>
<feature type="binding site" evidence="17">
    <location>
        <position position="409"/>
    </location>
    <ligand>
        <name>(6S)-NADPHX</name>
        <dbReference type="ChEBI" id="CHEBI:64076"/>
    </ligand>
</feature>
<comment type="similarity">
    <text evidence="4 19">In the C-terminal section; belongs to the NnrD/CARKD family.</text>
</comment>
<feature type="domain" description="YjeF C-terminal" evidence="20">
    <location>
        <begin position="211"/>
        <end position="465"/>
    </location>
</feature>
<keyword evidence="11 18" id="KW-0413">Isomerase</keyword>
<dbReference type="NCBIfam" id="TIGR00196">
    <property type="entry name" value="yjeF_cterm"/>
    <property type="match status" value="1"/>
</dbReference>
<feature type="binding site" evidence="18">
    <location>
        <position position="62"/>
    </location>
    <ligand>
        <name>K(+)</name>
        <dbReference type="ChEBI" id="CHEBI:29103"/>
    </ligand>
</feature>
<feature type="binding site" evidence="18">
    <location>
        <begin position="61"/>
        <end position="65"/>
    </location>
    <ligand>
        <name>(6S)-NADPHX</name>
        <dbReference type="ChEBI" id="CHEBI:64076"/>
    </ligand>
</feature>
<name>A0ABU4PK53_9SPHN</name>
<keyword evidence="10 17" id="KW-0520">NAD</keyword>
<proteinExistence type="inferred from homology"/>
<evidence type="ECO:0000256" key="4">
    <source>
        <dbReference type="ARBA" id="ARBA00009524"/>
    </source>
</evidence>
<evidence type="ECO:0000256" key="5">
    <source>
        <dbReference type="ARBA" id="ARBA00022723"/>
    </source>
</evidence>
<comment type="similarity">
    <text evidence="3 19">In the N-terminal section; belongs to the NnrE/AIBP family.</text>
</comment>
<keyword evidence="23" id="KW-1185">Reference proteome</keyword>
<dbReference type="RefSeq" id="WP_010403269.1">
    <property type="nucleotide sequence ID" value="NZ_JAWXXV010000001.1"/>
</dbReference>
<evidence type="ECO:0000256" key="9">
    <source>
        <dbReference type="ARBA" id="ARBA00022958"/>
    </source>
</evidence>
<evidence type="ECO:0000256" key="6">
    <source>
        <dbReference type="ARBA" id="ARBA00022741"/>
    </source>
</evidence>
<dbReference type="PROSITE" id="PS51383">
    <property type="entry name" value="YJEF_C_3"/>
    <property type="match status" value="1"/>
</dbReference>
<comment type="function">
    <text evidence="18">Catalyzes the epimerization of the S- and R-forms of NAD(P)HX, a damaged form of NAD(P)H that is a result of enzymatic or heat-dependent hydration. This is a prerequisite for the S-specific NAD(P)H-hydrate dehydratase to allow the repair of both epimers of NAD(P)HX.</text>
</comment>
<evidence type="ECO:0000256" key="7">
    <source>
        <dbReference type="ARBA" id="ARBA00022840"/>
    </source>
</evidence>
<comment type="similarity">
    <text evidence="17">Belongs to the NnrD/CARKD family.</text>
</comment>
<comment type="catalytic activity">
    <reaction evidence="15 17 19">
        <text>(6S)-NADHX + ADP = AMP + phosphate + NADH + H(+)</text>
        <dbReference type="Rhea" id="RHEA:32223"/>
        <dbReference type="ChEBI" id="CHEBI:15378"/>
        <dbReference type="ChEBI" id="CHEBI:43474"/>
        <dbReference type="ChEBI" id="CHEBI:57945"/>
        <dbReference type="ChEBI" id="CHEBI:64074"/>
        <dbReference type="ChEBI" id="CHEBI:456215"/>
        <dbReference type="ChEBI" id="CHEBI:456216"/>
        <dbReference type="EC" id="4.2.1.136"/>
    </reaction>
</comment>
<comment type="caution">
    <text evidence="18">Lacks conserved residue(s) required for the propagation of feature annotation.</text>
</comment>
<feature type="binding site" evidence="17">
    <location>
        <position position="244"/>
    </location>
    <ligand>
        <name>(6S)-NADPHX</name>
        <dbReference type="ChEBI" id="CHEBI:64076"/>
    </ligand>
</feature>
<evidence type="ECO:0000256" key="15">
    <source>
        <dbReference type="ARBA" id="ARBA00048238"/>
    </source>
</evidence>
<evidence type="ECO:0000256" key="16">
    <source>
        <dbReference type="ARBA" id="ARBA00049209"/>
    </source>
</evidence>
<feature type="binding site" evidence="18">
    <location>
        <position position="154"/>
    </location>
    <ligand>
        <name>K(+)</name>
        <dbReference type="ChEBI" id="CHEBI:29103"/>
    </ligand>
</feature>
<dbReference type="EC" id="5.1.99.6" evidence="19"/>
<dbReference type="PANTHER" id="PTHR12592:SF0">
    <property type="entry name" value="ATP-DEPENDENT (S)-NAD(P)H-HYDRATE DEHYDRATASE"/>
    <property type="match status" value="1"/>
</dbReference>
<evidence type="ECO:0000256" key="2">
    <source>
        <dbReference type="ARBA" id="ARBA00000909"/>
    </source>
</evidence>
<evidence type="ECO:0000256" key="19">
    <source>
        <dbReference type="PIRNR" id="PIRNR017184"/>
    </source>
</evidence>
<dbReference type="PIRSF" id="PIRSF017184">
    <property type="entry name" value="Nnr"/>
    <property type="match status" value="1"/>
</dbReference>
<feature type="binding site" evidence="18">
    <location>
        <begin position="122"/>
        <end position="128"/>
    </location>
    <ligand>
        <name>(6S)-NADPHX</name>
        <dbReference type="ChEBI" id="CHEBI:64076"/>
    </ligand>
</feature>
<dbReference type="NCBIfam" id="TIGR00197">
    <property type="entry name" value="yjeF_nterm"/>
    <property type="match status" value="1"/>
</dbReference>